<organism evidence="2 3">
    <name type="scientific">Portibacter lacus</name>
    <dbReference type="NCBI Taxonomy" id="1099794"/>
    <lineage>
        <taxon>Bacteria</taxon>
        <taxon>Pseudomonadati</taxon>
        <taxon>Bacteroidota</taxon>
        <taxon>Saprospiria</taxon>
        <taxon>Saprospirales</taxon>
        <taxon>Haliscomenobacteraceae</taxon>
        <taxon>Portibacter</taxon>
    </lineage>
</organism>
<proteinExistence type="predicted"/>
<evidence type="ECO:0000313" key="2">
    <source>
        <dbReference type="EMBL" id="GLR17315.1"/>
    </source>
</evidence>
<dbReference type="SUPFAM" id="SSF159894">
    <property type="entry name" value="YgaC/TfoX-N like"/>
    <property type="match status" value="1"/>
</dbReference>
<reference evidence="2" key="2">
    <citation type="submission" date="2023-01" db="EMBL/GenBank/DDBJ databases">
        <title>Draft genome sequence of Portibacter lacus strain NBRC 108769.</title>
        <authorList>
            <person name="Sun Q."/>
            <person name="Mori K."/>
        </authorList>
    </citation>
    <scope>NUCLEOTIDE SEQUENCE</scope>
    <source>
        <strain evidence="2">NBRC 108769</strain>
    </source>
</reference>
<evidence type="ECO:0000313" key="3">
    <source>
        <dbReference type="Proteomes" id="UP001156666"/>
    </source>
</evidence>
<keyword evidence="3" id="KW-1185">Reference proteome</keyword>
<gene>
    <name evidence="2" type="ORF">GCM10007940_19300</name>
</gene>
<feature type="domain" description="TfoX N-terminal" evidence="1">
    <location>
        <begin position="19"/>
        <end position="103"/>
    </location>
</feature>
<dbReference type="Gene3D" id="3.30.1460.30">
    <property type="entry name" value="YgaC/TfoX-N like chaperone"/>
    <property type="match status" value="1"/>
</dbReference>
<reference evidence="2" key="1">
    <citation type="journal article" date="2014" name="Int. J. Syst. Evol. Microbiol.">
        <title>Complete genome sequence of Corynebacterium casei LMG S-19264T (=DSM 44701T), isolated from a smear-ripened cheese.</title>
        <authorList>
            <consortium name="US DOE Joint Genome Institute (JGI-PGF)"/>
            <person name="Walter F."/>
            <person name="Albersmeier A."/>
            <person name="Kalinowski J."/>
            <person name="Ruckert C."/>
        </authorList>
    </citation>
    <scope>NUCLEOTIDE SEQUENCE</scope>
    <source>
        <strain evidence="2">NBRC 108769</strain>
    </source>
</reference>
<dbReference type="AlphaFoldDB" id="A0AA37SSP5"/>
<sequence length="112" mass="13240">MAYDIAVADRLRNYFLEKKITDIVEKKMFGGLAFMVNGKMCINVSKDRLMCRFEHNLTEELSKRIGYEAMVMKGRVLDGYCYVQPDGYDYDEDFEFWVDLCLAYNETVREDK</sequence>
<protein>
    <recommendedName>
        <fullName evidence="1">TfoX N-terminal domain-containing protein</fullName>
    </recommendedName>
</protein>
<name>A0AA37SSP5_9BACT</name>
<dbReference type="EMBL" id="BSOH01000011">
    <property type="protein sequence ID" value="GLR17315.1"/>
    <property type="molecule type" value="Genomic_DNA"/>
</dbReference>
<dbReference type="Proteomes" id="UP001156666">
    <property type="component" value="Unassembled WGS sequence"/>
</dbReference>
<dbReference type="RefSeq" id="WP_235294025.1">
    <property type="nucleotide sequence ID" value="NZ_BSOH01000011.1"/>
</dbReference>
<comment type="caution">
    <text evidence="2">The sequence shown here is derived from an EMBL/GenBank/DDBJ whole genome shotgun (WGS) entry which is preliminary data.</text>
</comment>
<accession>A0AA37SSP5</accession>
<dbReference type="Pfam" id="PF04993">
    <property type="entry name" value="TfoX_N"/>
    <property type="match status" value="1"/>
</dbReference>
<evidence type="ECO:0000259" key="1">
    <source>
        <dbReference type="Pfam" id="PF04993"/>
    </source>
</evidence>
<dbReference type="InterPro" id="IPR007076">
    <property type="entry name" value="TfoX_N"/>
</dbReference>